<comment type="caution">
    <text evidence="3">The sequence shown here is derived from an EMBL/GenBank/DDBJ whole genome shotgun (WGS) entry which is preliminary data.</text>
</comment>
<reference evidence="3 4" key="1">
    <citation type="submission" date="2024-07" db="EMBL/GenBank/DDBJ databases">
        <title>Characterization of a bacterium isolated from hydrolysated instant sea cucumber by whole-genome sequencing and metabolomics.</title>
        <authorList>
            <person name="Luo X."/>
            <person name="Zhang Z."/>
            <person name="Zheng Z."/>
            <person name="Zhang W."/>
            <person name="Ming T."/>
            <person name="Jiao L."/>
            <person name="Su X."/>
            <person name="Kong F."/>
            <person name="Xu J."/>
        </authorList>
    </citation>
    <scope>NUCLEOTIDE SEQUENCE [LARGE SCALE GENOMIC DNA]</scope>
    <source>
        <strain evidence="3 4">XL-2024</strain>
    </source>
</reference>
<proteinExistence type="predicted"/>
<keyword evidence="1" id="KW-0235">DNA replication</keyword>
<evidence type="ECO:0000313" key="4">
    <source>
        <dbReference type="Proteomes" id="UP001558534"/>
    </source>
</evidence>
<evidence type="ECO:0000256" key="1">
    <source>
        <dbReference type="ARBA" id="ARBA00022705"/>
    </source>
</evidence>
<keyword evidence="2" id="KW-0346">Stress response</keyword>
<dbReference type="SUPFAM" id="SSF46565">
    <property type="entry name" value="Chaperone J-domain"/>
    <property type="match status" value="1"/>
</dbReference>
<keyword evidence="4" id="KW-1185">Reference proteome</keyword>
<dbReference type="InterPro" id="IPR036869">
    <property type="entry name" value="J_dom_sf"/>
</dbReference>
<dbReference type="Proteomes" id="UP001558534">
    <property type="component" value="Unassembled WGS sequence"/>
</dbReference>
<accession>A0ABV3W565</accession>
<evidence type="ECO:0008006" key="5">
    <source>
        <dbReference type="Google" id="ProtNLM"/>
    </source>
</evidence>
<sequence>MQEEYTRRSYEESYKRNYNSYGGSSYFAASQSNYTDDEKKVLHEIYRMASKKFHPDVSGDDGSKMKFLTKLKEQWEL</sequence>
<name>A0ABV3W565_9BACI</name>
<protein>
    <recommendedName>
        <fullName evidence="5">Molecular chaperone DnaJ</fullName>
    </recommendedName>
</protein>
<dbReference type="RefSeq" id="WP_368638523.1">
    <property type="nucleotide sequence ID" value="NZ_JBFRHK010000024.1"/>
</dbReference>
<evidence type="ECO:0000313" key="3">
    <source>
        <dbReference type="EMBL" id="MEX3748104.1"/>
    </source>
</evidence>
<dbReference type="EMBL" id="JBFRHK010000024">
    <property type="protein sequence ID" value="MEX3748104.1"/>
    <property type="molecule type" value="Genomic_DNA"/>
</dbReference>
<gene>
    <name evidence="3" type="ORF">AB1300_23795</name>
</gene>
<evidence type="ECO:0000256" key="2">
    <source>
        <dbReference type="ARBA" id="ARBA00023016"/>
    </source>
</evidence>
<organism evidence="3 4">
    <name type="scientific">Lysinibacillus xylanilyticus</name>
    <dbReference type="NCBI Taxonomy" id="582475"/>
    <lineage>
        <taxon>Bacteria</taxon>
        <taxon>Bacillati</taxon>
        <taxon>Bacillota</taxon>
        <taxon>Bacilli</taxon>
        <taxon>Bacillales</taxon>
        <taxon>Bacillaceae</taxon>
        <taxon>Lysinibacillus</taxon>
    </lineage>
</organism>